<comment type="caution">
    <text evidence="6">The sequence shown here is derived from an EMBL/GenBank/DDBJ whole genome shotgun (WGS) entry which is preliminary data.</text>
</comment>
<evidence type="ECO:0000313" key="7">
    <source>
        <dbReference type="Proteomes" id="UP000706891"/>
    </source>
</evidence>
<dbReference type="RefSeq" id="WP_021948697.1">
    <property type="nucleotide sequence ID" value="NZ_JACJJG010000008.1"/>
</dbReference>
<dbReference type="InterPro" id="IPR012318">
    <property type="entry name" value="HTH_CRP"/>
</dbReference>
<dbReference type="PROSITE" id="PS51063">
    <property type="entry name" value="HTH_CRP_2"/>
    <property type="match status" value="1"/>
</dbReference>
<dbReference type="Pfam" id="PF13545">
    <property type="entry name" value="HTH_Crp_2"/>
    <property type="match status" value="1"/>
</dbReference>
<dbReference type="Proteomes" id="UP000706891">
    <property type="component" value="Unassembled WGS sequence"/>
</dbReference>
<reference evidence="6" key="2">
    <citation type="journal article" date="2021" name="Sci. Rep.">
        <title>The distribution of antibiotic resistance genes in chicken gut microbiota commensals.</title>
        <authorList>
            <person name="Juricova H."/>
            <person name="Matiasovicova J."/>
            <person name="Kubasova T."/>
            <person name="Cejkova D."/>
            <person name="Rychlik I."/>
        </authorList>
    </citation>
    <scope>NUCLEOTIDE SEQUENCE</scope>
    <source>
        <strain evidence="6">An824</strain>
    </source>
</reference>
<dbReference type="InterPro" id="IPR018488">
    <property type="entry name" value="cNMP-bd_CS"/>
</dbReference>
<dbReference type="SUPFAM" id="SSF51206">
    <property type="entry name" value="cAMP-binding domain-like"/>
    <property type="match status" value="1"/>
</dbReference>
<keyword evidence="2" id="KW-0238">DNA-binding</keyword>
<keyword evidence="3" id="KW-0804">Transcription</keyword>
<dbReference type="InterPro" id="IPR018490">
    <property type="entry name" value="cNMP-bd_dom_sf"/>
</dbReference>
<organism evidence="6 7">
    <name type="scientific">Marseilla massiliensis</name>
    <dbReference type="NCBI Taxonomy" id="1841864"/>
    <lineage>
        <taxon>Bacteria</taxon>
        <taxon>Pseudomonadati</taxon>
        <taxon>Bacteroidota</taxon>
        <taxon>Bacteroidia</taxon>
        <taxon>Bacteroidales</taxon>
        <taxon>Prevotellaceae</taxon>
        <taxon>Marseilla</taxon>
    </lineage>
</organism>
<dbReference type="PROSITE" id="PS50042">
    <property type="entry name" value="CNMP_BINDING_3"/>
    <property type="match status" value="1"/>
</dbReference>
<dbReference type="CDD" id="cd00038">
    <property type="entry name" value="CAP_ED"/>
    <property type="match status" value="1"/>
</dbReference>
<proteinExistence type="predicted"/>
<evidence type="ECO:0000256" key="2">
    <source>
        <dbReference type="ARBA" id="ARBA00023125"/>
    </source>
</evidence>
<gene>
    <name evidence="6" type="ORF">H6A34_03445</name>
</gene>
<dbReference type="Gene3D" id="2.60.120.10">
    <property type="entry name" value="Jelly Rolls"/>
    <property type="match status" value="1"/>
</dbReference>
<accession>A0A939B747</accession>
<dbReference type="PROSITE" id="PS00888">
    <property type="entry name" value="CNMP_BINDING_1"/>
    <property type="match status" value="1"/>
</dbReference>
<keyword evidence="7" id="KW-1185">Reference proteome</keyword>
<evidence type="ECO:0000259" key="5">
    <source>
        <dbReference type="PROSITE" id="PS51063"/>
    </source>
</evidence>
<dbReference type="GO" id="GO:0003677">
    <property type="term" value="F:DNA binding"/>
    <property type="evidence" value="ECO:0007669"/>
    <property type="project" value="UniProtKB-KW"/>
</dbReference>
<dbReference type="AlphaFoldDB" id="A0A939B747"/>
<name>A0A939B747_9BACT</name>
<protein>
    <submittedName>
        <fullName evidence="6">Crp/Fnr family transcriptional regulator</fullName>
    </submittedName>
</protein>
<reference evidence="6" key="1">
    <citation type="submission" date="2020-08" db="EMBL/GenBank/DDBJ databases">
        <authorList>
            <person name="Cejkova D."/>
            <person name="Kubasova T."/>
            <person name="Jahodarova E."/>
            <person name="Rychlik I."/>
        </authorList>
    </citation>
    <scope>NUCLEOTIDE SEQUENCE</scope>
    <source>
        <strain evidence="6">An824</strain>
    </source>
</reference>
<evidence type="ECO:0000313" key="6">
    <source>
        <dbReference type="EMBL" id="MBM6672928.1"/>
    </source>
</evidence>
<dbReference type="SUPFAM" id="SSF46785">
    <property type="entry name" value="Winged helix' DNA-binding domain"/>
    <property type="match status" value="1"/>
</dbReference>
<dbReference type="Pfam" id="PF00027">
    <property type="entry name" value="cNMP_binding"/>
    <property type="match status" value="1"/>
</dbReference>
<dbReference type="InterPro" id="IPR036390">
    <property type="entry name" value="WH_DNA-bd_sf"/>
</dbReference>
<evidence type="ECO:0000256" key="3">
    <source>
        <dbReference type="ARBA" id="ARBA00023163"/>
    </source>
</evidence>
<dbReference type="InterPro" id="IPR014710">
    <property type="entry name" value="RmlC-like_jellyroll"/>
</dbReference>
<evidence type="ECO:0000256" key="1">
    <source>
        <dbReference type="ARBA" id="ARBA00023015"/>
    </source>
</evidence>
<sequence length="223" mass="25530">MPYIEHHERLLELPLFQGMSRNDLEQVTATTKFRYITYARGKTLVTEGDTCDKLLFLIKGMTSATGHADDNGYSITETVSAPDILQPERIFGLTQRYTRTFRAITDCDLISLGKMEALALADKYEIFRLNLLNIICTQSQRLTRFPWRTQPGDIRHKIARFIETRCLRPAGGKTVRIKMERLAEEVNESRLNVSRTLNSMDAEGIISLKRGIIQVHALEKIIK</sequence>
<dbReference type="EMBL" id="JACJJG010000008">
    <property type="protein sequence ID" value="MBM6672928.1"/>
    <property type="molecule type" value="Genomic_DNA"/>
</dbReference>
<keyword evidence="1" id="KW-0805">Transcription regulation</keyword>
<dbReference type="GO" id="GO:0006355">
    <property type="term" value="P:regulation of DNA-templated transcription"/>
    <property type="evidence" value="ECO:0007669"/>
    <property type="project" value="InterPro"/>
</dbReference>
<dbReference type="InterPro" id="IPR000595">
    <property type="entry name" value="cNMP-bd_dom"/>
</dbReference>
<feature type="domain" description="Cyclic nucleotide-binding" evidence="4">
    <location>
        <begin position="15"/>
        <end position="114"/>
    </location>
</feature>
<feature type="domain" description="HTH crp-type" evidence="5">
    <location>
        <begin position="152"/>
        <end position="219"/>
    </location>
</feature>
<evidence type="ECO:0000259" key="4">
    <source>
        <dbReference type="PROSITE" id="PS50042"/>
    </source>
</evidence>